<evidence type="ECO:0000259" key="11">
    <source>
        <dbReference type="Pfam" id="PF12627"/>
    </source>
</evidence>
<feature type="domain" description="Poly A polymerase head" evidence="10">
    <location>
        <begin position="93"/>
        <end position="214"/>
    </location>
</feature>
<comment type="caution">
    <text evidence="13">The sequence shown here is derived from an EMBL/GenBank/DDBJ whole genome shotgun (WGS) entry which is preliminary data.</text>
</comment>
<keyword evidence="3" id="KW-0819">tRNA processing</keyword>
<dbReference type="GO" id="GO:0046872">
    <property type="term" value="F:metal ion binding"/>
    <property type="evidence" value="ECO:0007669"/>
    <property type="project" value="UniProtKB-KW"/>
</dbReference>
<evidence type="ECO:0000256" key="4">
    <source>
        <dbReference type="ARBA" id="ARBA00022695"/>
    </source>
</evidence>
<dbReference type="EMBL" id="PEYM01000004">
    <property type="protein sequence ID" value="PIS31718.1"/>
    <property type="molecule type" value="Genomic_DNA"/>
</dbReference>
<feature type="domain" description="CCA-adding enzyme C-terminal" evidence="12">
    <location>
        <begin position="365"/>
        <end position="506"/>
    </location>
</feature>
<evidence type="ECO:0000256" key="8">
    <source>
        <dbReference type="ARBA" id="ARBA00022884"/>
    </source>
</evidence>
<keyword evidence="5" id="KW-0479">Metal-binding</keyword>
<evidence type="ECO:0000259" key="10">
    <source>
        <dbReference type="Pfam" id="PF01743"/>
    </source>
</evidence>
<dbReference type="InterPro" id="IPR050264">
    <property type="entry name" value="Bact_CCA-adding_enz_type3_sf"/>
</dbReference>
<organism evidence="13 14">
    <name type="scientific">Candidatus Saganbacteria bacterium CG08_land_8_20_14_0_20_45_16</name>
    <dbReference type="NCBI Taxonomy" id="2014293"/>
    <lineage>
        <taxon>Bacteria</taxon>
        <taxon>Bacillati</taxon>
        <taxon>Saganbacteria</taxon>
    </lineage>
</organism>
<evidence type="ECO:0000313" key="14">
    <source>
        <dbReference type="Proteomes" id="UP000231343"/>
    </source>
</evidence>
<proteinExistence type="inferred from homology"/>
<dbReference type="NCBIfam" id="TIGR00277">
    <property type="entry name" value="HDIG"/>
    <property type="match status" value="1"/>
</dbReference>
<evidence type="ECO:0000256" key="9">
    <source>
        <dbReference type="RuleBase" id="RU003953"/>
    </source>
</evidence>
<keyword evidence="7" id="KW-0460">Magnesium</keyword>
<dbReference type="GO" id="GO:0016779">
    <property type="term" value="F:nucleotidyltransferase activity"/>
    <property type="evidence" value="ECO:0007669"/>
    <property type="project" value="UniProtKB-KW"/>
</dbReference>
<sequence>MRPRCPSQLFKQVRYCGISALITIILPVQKISLFKGGKFPLSLEERWFGGEGQANSFTLSRPCCKLFFMIKLDNIPPEVNQIIKTLKSHGSQAYLVGGSIRDQLLGLPVNEWDITTSARPEEVPKLFAKVIPTGIDFGTVTVLLEGKAFEVTTFRADEKYVDGRHPDNVRFCQDIHQDLSRRDFTINALAYDPESKELIDDFGGQNDLKAKIIRTVGSPIERFSEDGLRSVRACRFAAKLGFIIEAKTLAAINQTLATTAKVAPERIHDELAKLLSAKEPSIGLEYMRQTSLLKLILPELERCVGVTQPNEYHEYDVYWHNLKACDAASADNLVVRLAALFHDIEKPSCQVEETFYDHDQKGGETTANILRRLKFSKLEIEQVSNLVTQHMFNYTSDWNDSAVRRFIRRIGGVQNVAPLFALRRADTNAMKSKVGAEYLTKLQKRIDKIIVEEDALRVTDLKVDGNDIMKILKLKPGPRVGEILRALLNQVLDNPELNEKNKLLELAKTIK</sequence>
<keyword evidence="6" id="KW-0547">Nucleotide-binding</keyword>
<dbReference type="Proteomes" id="UP000231343">
    <property type="component" value="Unassembled WGS sequence"/>
</dbReference>
<dbReference type="InterPro" id="IPR032828">
    <property type="entry name" value="PolyA_RNA-bd"/>
</dbReference>
<evidence type="ECO:0000256" key="5">
    <source>
        <dbReference type="ARBA" id="ARBA00022723"/>
    </source>
</evidence>
<dbReference type="Gene3D" id="3.30.460.10">
    <property type="entry name" value="Beta Polymerase, domain 2"/>
    <property type="match status" value="1"/>
</dbReference>
<comment type="similarity">
    <text evidence="9">Belongs to the tRNA nucleotidyltransferase/poly(A) polymerase family.</text>
</comment>
<dbReference type="Pfam" id="PF12627">
    <property type="entry name" value="PolyA_pol_RNAbd"/>
    <property type="match status" value="1"/>
</dbReference>
<dbReference type="InterPro" id="IPR002646">
    <property type="entry name" value="PolA_pol_head_dom"/>
</dbReference>
<dbReference type="Gene3D" id="1.10.246.80">
    <property type="match status" value="1"/>
</dbReference>
<dbReference type="Pfam" id="PF13735">
    <property type="entry name" value="tRNA_NucTran2_2"/>
    <property type="match status" value="1"/>
</dbReference>
<dbReference type="Pfam" id="PF01743">
    <property type="entry name" value="PolyA_pol"/>
    <property type="match status" value="1"/>
</dbReference>
<dbReference type="Gene3D" id="1.10.3090.10">
    <property type="entry name" value="cca-adding enzyme, domain 2"/>
    <property type="match status" value="1"/>
</dbReference>
<dbReference type="GO" id="GO:0000049">
    <property type="term" value="F:tRNA binding"/>
    <property type="evidence" value="ECO:0007669"/>
    <property type="project" value="TreeGrafter"/>
</dbReference>
<dbReference type="SUPFAM" id="SSF81891">
    <property type="entry name" value="Poly A polymerase C-terminal region-like"/>
    <property type="match status" value="1"/>
</dbReference>
<evidence type="ECO:0000256" key="6">
    <source>
        <dbReference type="ARBA" id="ARBA00022741"/>
    </source>
</evidence>
<accession>A0A2H0Y1U5</accession>
<dbReference type="InterPro" id="IPR006675">
    <property type="entry name" value="HDIG_dom"/>
</dbReference>
<dbReference type="PANTHER" id="PTHR46173:SF1">
    <property type="entry name" value="CCA TRNA NUCLEOTIDYLTRANSFERASE 1, MITOCHONDRIAL"/>
    <property type="match status" value="1"/>
</dbReference>
<comment type="cofactor">
    <cofactor evidence="1">
        <name>Mg(2+)</name>
        <dbReference type="ChEBI" id="CHEBI:18420"/>
    </cofactor>
</comment>
<keyword evidence="8 9" id="KW-0694">RNA-binding</keyword>
<evidence type="ECO:0000256" key="3">
    <source>
        <dbReference type="ARBA" id="ARBA00022694"/>
    </source>
</evidence>
<dbReference type="PANTHER" id="PTHR46173">
    <property type="entry name" value="CCA TRNA NUCLEOTIDYLTRANSFERASE 1, MITOCHONDRIAL"/>
    <property type="match status" value="1"/>
</dbReference>
<feature type="domain" description="tRNA nucleotidyltransferase/poly(A) polymerase RNA and SrmB- binding" evidence="11">
    <location>
        <begin position="241"/>
        <end position="301"/>
    </location>
</feature>
<dbReference type="InterPro" id="IPR043519">
    <property type="entry name" value="NT_sf"/>
</dbReference>
<dbReference type="InterPro" id="IPR032810">
    <property type="entry name" value="CCA-adding_enz_C"/>
</dbReference>
<keyword evidence="4" id="KW-0548">Nucleotidyltransferase</keyword>
<gene>
    <name evidence="13" type="ORF">COT42_00395</name>
</gene>
<reference evidence="13 14" key="1">
    <citation type="submission" date="2017-09" db="EMBL/GenBank/DDBJ databases">
        <title>Depth-based differentiation of microbial function through sediment-hosted aquifers and enrichment of novel symbionts in the deep terrestrial subsurface.</title>
        <authorList>
            <person name="Probst A.J."/>
            <person name="Ladd B."/>
            <person name="Jarett J.K."/>
            <person name="Geller-Mcgrath D.E."/>
            <person name="Sieber C.M."/>
            <person name="Emerson J.B."/>
            <person name="Anantharaman K."/>
            <person name="Thomas B.C."/>
            <person name="Malmstrom R."/>
            <person name="Stieglmeier M."/>
            <person name="Klingl A."/>
            <person name="Woyke T."/>
            <person name="Ryan C.M."/>
            <person name="Banfield J.F."/>
        </authorList>
    </citation>
    <scope>NUCLEOTIDE SEQUENCE [LARGE SCALE GENOMIC DNA]</scope>
    <source>
        <strain evidence="13">CG08_land_8_20_14_0_20_45_16</strain>
    </source>
</reference>
<keyword evidence="2 9" id="KW-0808">Transferase</keyword>
<evidence type="ECO:0000256" key="7">
    <source>
        <dbReference type="ARBA" id="ARBA00022842"/>
    </source>
</evidence>
<dbReference type="GO" id="GO:0000166">
    <property type="term" value="F:nucleotide binding"/>
    <property type="evidence" value="ECO:0007669"/>
    <property type="project" value="UniProtKB-KW"/>
</dbReference>
<evidence type="ECO:0000313" key="13">
    <source>
        <dbReference type="EMBL" id="PIS31718.1"/>
    </source>
</evidence>
<dbReference type="AlphaFoldDB" id="A0A2H0Y1U5"/>
<evidence type="ECO:0000256" key="2">
    <source>
        <dbReference type="ARBA" id="ARBA00022679"/>
    </source>
</evidence>
<dbReference type="CDD" id="cd05398">
    <property type="entry name" value="NT_ClassII-CCAase"/>
    <property type="match status" value="1"/>
</dbReference>
<dbReference type="SUPFAM" id="SSF81301">
    <property type="entry name" value="Nucleotidyltransferase"/>
    <property type="match status" value="1"/>
</dbReference>
<evidence type="ECO:0000256" key="1">
    <source>
        <dbReference type="ARBA" id="ARBA00001946"/>
    </source>
</evidence>
<evidence type="ECO:0008006" key="15">
    <source>
        <dbReference type="Google" id="ProtNLM"/>
    </source>
</evidence>
<protein>
    <recommendedName>
        <fullName evidence="15">Polynucleotide adenylyltransferase</fullName>
    </recommendedName>
</protein>
<name>A0A2H0Y1U5_UNCSA</name>
<dbReference type="GO" id="GO:0008033">
    <property type="term" value="P:tRNA processing"/>
    <property type="evidence" value="ECO:0007669"/>
    <property type="project" value="UniProtKB-KW"/>
</dbReference>
<evidence type="ECO:0000259" key="12">
    <source>
        <dbReference type="Pfam" id="PF13735"/>
    </source>
</evidence>